<proteinExistence type="predicted"/>
<accession>A0A2N1MM83</accession>
<evidence type="ECO:0000313" key="2">
    <source>
        <dbReference type="Proteomes" id="UP000233469"/>
    </source>
</evidence>
<organism evidence="1 2">
    <name type="scientific">Rhizophagus irregularis</name>
    <dbReference type="NCBI Taxonomy" id="588596"/>
    <lineage>
        <taxon>Eukaryota</taxon>
        <taxon>Fungi</taxon>
        <taxon>Fungi incertae sedis</taxon>
        <taxon>Mucoromycota</taxon>
        <taxon>Glomeromycotina</taxon>
        <taxon>Glomeromycetes</taxon>
        <taxon>Glomerales</taxon>
        <taxon>Glomeraceae</taxon>
        <taxon>Rhizophagus</taxon>
    </lineage>
</organism>
<comment type="caution">
    <text evidence="1">The sequence shown here is derived from an EMBL/GenBank/DDBJ whole genome shotgun (WGS) entry which is preliminary data.</text>
</comment>
<dbReference type="AlphaFoldDB" id="A0A2N1MM83"/>
<reference evidence="1 2" key="1">
    <citation type="submission" date="2016-04" db="EMBL/GenBank/DDBJ databases">
        <title>Genome analyses suggest a sexual origin of heterokaryosis in a supposedly ancient asexual fungus.</title>
        <authorList>
            <person name="Ropars J."/>
            <person name="Sedzielewska K."/>
            <person name="Noel J."/>
            <person name="Charron P."/>
            <person name="Farinelli L."/>
            <person name="Marton T."/>
            <person name="Kruger M."/>
            <person name="Pelin A."/>
            <person name="Brachmann A."/>
            <person name="Corradi N."/>
        </authorList>
    </citation>
    <scope>NUCLEOTIDE SEQUENCE [LARGE SCALE GENOMIC DNA]</scope>
    <source>
        <strain evidence="1 2">C2</strain>
    </source>
</reference>
<dbReference type="VEuPathDB" id="FungiDB:RhiirA1_449788"/>
<evidence type="ECO:0000313" key="1">
    <source>
        <dbReference type="EMBL" id="PKK62718.1"/>
    </source>
</evidence>
<name>A0A2N1MM83_9GLOM</name>
<sequence>MWLHIAIRNLNLENRLNDSEENIMRSVYMSLFKIFINEVNLHTLEIEISGHEALINTIELISKNQNFIQNVRNLKLYIKDCNDNKIINNHILLVIHSHRNLKKISIDSNNLSLYQSLLLSKNYNCSNTLNTIQIINSTKPFKLKSLILYEVPQIETLQQLLQKSGNYLENFGGYEREISADRMINFIENIKQSLNYLLINIWGNETICNSIILKNLGQILPSKLDYISLDFTIKESDFRVFLENSQDVFINKSLIRLEIGSDNILHYIKEYIMKKKRVKYLAIMDCNKKKELFDLKDEVREFELHNIKVRRYSDLDINVYDFIKNID</sequence>
<protein>
    <submittedName>
        <fullName evidence="1">Uncharacterized protein</fullName>
    </submittedName>
</protein>
<dbReference type="EMBL" id="LLXL01001831">
    <property type="protein sequence ID" value="PKK62718.1"/>
    <property type="molecule type" value="Genomic_DNA"/>
</dbReference>
<dbReference type="Proteomes" id="UP000233469">
    <property type="component" value="Unassembled WGS sequence"/>
</dbReference>
<gene>
    <name evidence="1" type="ORF">RhiirC2_789946</name>
</gene>
<reference evidence="1 2" key="2">
    <citation type="submission" date="2017-10" db="EMBL/GenBank/DDBJ databases">
        <title>Extensive intraspecific genome diversity in a model arbuscular mycorrhizal fungus.</title>
        <authorList>
            <person name="Chen E.C.H."/>
            <person name="Morin E."/>
            <person name="Baudet D."/>
            <person name="Noel J."/>
            <person name="Ndikumana S."/>
            <person name="Charron P."/>
            <person name="St-Onge C."/>
            <person name="Giorgi J."/>
            <person name="Grigoriev I.V."/>
            <person name="Roux C."/>
            <person name="Martin F.M."/>
            <person name="Corradi N."/>
        </authorList>
    </citation>
    <scope>NUCLEOTIDE SEQUENCE [LARGE SCALE GENOMIC DNA]</scope>
    <source>
        <strain evidence="1 2">C2</strain>
    </source>
</reference>
<dbReference type="VEuPathDB" id="FungiDB:FUN_004225"/>